<dbReference type="EMBL" id="CM047738">
    <property type="protein sequence ID" value="KAJ0045843.1"/>
    <property type="molecule type" value="Genomic_DNA"/>
</dbReference>
<dbReference type="Proteomes" id="UP001163603">
    <property type="component" value="Chromosome 3"/>
</dbReference>
<gene>
    <name evidence="1" type="ORF">Pint_06201</name>
</gene>
<accession>A0ACC0Z663</accession>
<keyword evidence="2" id="KW-1185">Reference proteome</keyword>
<reference evidence="2" key="1">
    <citation type="journal article" date="2023" name="G3 (Bethesda)">
        <title>Genome assembly and association tests identify interacting loci associated with vigor, precocity, and sex in interspecific pistachio rootstocks.</title>
        <authorList>
            <person name="Palmer W."/>
            <person name="Jacygrad E."/>
            <person name="Sagayaradj S."/>
            <person name="Cavanaugh K."/>
            <person name="Han R."/>
            <person name="Bertier L."/>
            <person name="Beede B."/>
            <person name="Kafkas S."/>
            <person name="Golino D."/>
            <person name="Preece J."/>
            <person name="Michelmore R."/>
        </authorList>
    </citation>
    <scope>NUCLEOTIDE SEQUENCE [LARGE SCALE GENOMIC DNA]</scope>
</reference>
<evidence type="ECO:0000313" key="1">
    <source>
        <dbReference type="EMBL" id="KAJ0045843.1"/>
    </source>
</evidence>
<name>A0ACC0Z663_9ROSI</name>
<sequence>MSLNMESKQRTPSVIARLMGLDELSHHQPVQKKQRVLSENYLRRVASIGVTEKRHSRLSFEENKELEDVVEVLEKLKREKGYNLSVKKGKGNLSSSEVKMAFMSQKFVDANSVDMQLHFLKGGHDALGVVDYKKNPSAKDLQEPDSLITKRRHDLQGIHHSSQSGRIKVLNSSYASYSRKTDTCNKSGRGVDQGSVKMLQKLGLGNIDKFVRSRMELENGTCLPPTKIVVLKPNLGSSSNGNSHSISLKNKEFPSPEKGDIYVDKQERKNLPKDEEPDRLISRQIGHGKNKLSRKASRSGSGDSDTLTKESGLIPFSSPSSSYRKNQYRPSFYHSDSSYVARQAKKEILERWKTTEKFQEVEVGDMSRTLGEMLAMPDHESRPRSLDIRLGGQGNSSKIGLHSDHFMKRLESANRLQQRFRKQGHNQKDGSNSIISGSSCMKSGNSCLVQDDHVVQGELKRKVEEKDPCEKVSVVFNSSSCNDICPVSEHRCTIGESMAIQEELKDKIEKKDFSGQSCVVSESSSAFGVASDSMVSEMVTDAENEFVSRSSENHKDQDFEPTDCTSLVQDDDSSSQVPDSSTQQDMSFGISQEDFFSSICSCIDFESLVNSEAVHQPSPNSVLEPPFEKGIPSSPECFQGAKTDLHGLQLQLELLKSESLEAYSEGAGMIVSSEDGSEEGSVHNSGDNGEFMRIFNVEESRDFSYLVDVFTEAGFHGKNSDMGYETWYSSEFPMRPAVFEILEKKYGEQMSWKRSERKLLFDRIISELGDILQTSIGMNWTKPVSRRLCFRKSLEAVEEELWMSLVRHDKQANRDSPVKVLGRDDGWLELGDDIEVIITEIESSLIDQLAEEVVSIDTF</sequence>
<evidence type="ECO:0000313" key="2">
    <source>
        <dbReference type="Proteomes" id="UP001163603"/>
    </source>
</evidence>
<organism evidence="1 2">
    <name type="scientific">Pistacia integerrima</name>
    <dbReference type="NCBI Taxonomy" id="434235"/>
    <lineage>
        <taxon>Eukaryota</taxon>
        <taxon>Viridiplantae</taxon>
        <taxon>Streptophyta</taxon>
        <taxon>Embryophyta</taxon>
        <taxon>Tracheophyta</taxon>
        <taxon>Spermatophyta</taxon>
        <taxon>Magnoliopsida</taxon>
        <taxon>eudicotyledons</taxon>
        <taxon>Gunneridae</taxon>
        <taxon>Pentapetalae</taxon>
        <taxon>rosids</taxon>
        <taxon>malvids</taxon>
        <taxon>Sapindales</taxon>
        <taxon>Anacardiaceae</taxon>
        <taxon>Pistacia</taxon>
    </lineage>
</organism>
<comment type="caution">
    <text evidence="1">The sequence shown here is derived from an EMBL/GenBank/DDBJ whole genome shotgun (WGS) entry which is preliminary data.</text>
</comment>
<protein>
    <submittedName>
        <fullName evidence="1">Uncharacterized protein</fullName>
    </submittedName>
</protein>
<proteinExistence type="predicted"/>